<dbReference type="SUPFAM" id="SSF56003">
    <property type="entry name" value="Molybdenum cofactor-binding domain"/>
    <property type="match status" value="2"/>
</dbReference>
<feature type="domain" description="Aldehyde oxidase/xanthine dehydrogenase a/b hammerhead" evidence="2">
    <location>
        <begin position="205"/>
        <end position="283"/>
    </location>
</feature>
<dbReference type="PANTHER" id="PTHR47495">
    <property type="entry name" value="ALDEHYDE DEHYDROGENASE"/>
    <property type="match status" value="1"/>
</dbReference>
<comment type="caution">
    <text evidence="3">The sequence shown here is derived from an EMBL/GenBank/DDBJ whole genome shotgun (WGS) entry which is preliminary data.</text>
</comment>
<dbReference type="Gene3D" id="3.30.365.10">
    <property type="entry name" value="Aldehyde oxidase/xanthine dehydrogenase, molybdopterin binding domain"/>
    <property type="match status" value="4"/>
</dbReference>
<dbReference type="EMBL" id="BOPV01000001">
    <property type="protein sequence ID" value="GIL38548.1"/>
    <property type="molecule type" value="Genomic_DNA"/>
</dbReference>
<evidence type="ECO:0000313" key="3">
    <source>
        <dbReference type="EMBL" id="GIL38548.1"/>
    </source>
</evidence>
<dbReference type="InterPro" id="IPR052516">
    <property type="entry name" value="N-heterocyclic_Hydroxylase"/>
</dbReference>
<dbReference type="InterPro" id="IPR012368">
    <property type="entry name" value="OxRdtase_Mopterin-bd_su_IorB"/>
</dbReference>
<dbReference type="SMART" id="SM01008">
    <property type="entry name" value="Ald_Xan_dh_C"/>
    <property type="match status" value="1"/>
</dbReference>
<dbReference type="Proteomes" id="UP000681075">
    <property type="component" value="Unassembled WGS sequence"/>
</dbReference>
<proteinExistence type="predicted"/>
<evidence type="ECO:0000259" key="2">
    <source>
        <dbReference type="SMART" id="SM01008"/>
    </source>
</evidence>
<dbReference type="RefSeq" id="WP_420241580.1">
    <property type="nucleotide sequence ID" value="NZ_BOPV01000001.1"/>
</dbReference>
<dbReference type="PROSITE" id="PS51318">
    <property type="entry name" value="TAT"/>
    <property type="match status" value="1"/>
</dbReference>
<dbReference type="GO" id="GO:0016491">
    <property type="term" value="F:oxidoreductase activity"/>
    <property type="evidence" value="ECO:0007669"/>
    <property type="project" value="InterPro"/>
</dbReference>
<dbReference type="InterPro" id="IPR000674">
    <property type="entry name" value="Ald_Oxase/Xan_DH_a/b"/>
</dbReference>
<dbReference type="Pfam" id="PF20256">
    <property type="entry name" value="MoCoBD_2"/>
    <property type="match status" value="2"/>
</dbReference>
<dbReference type="Gene3D" id="3.90.1170.50">
    <property type="entry name" value="Aldehyde oxidase/xanthine dehydrogenase, a/b hammerhead"/>
    <property type="match status" value="1"/>
</dbReference>
<name>A0A8S8X680_9PROT</name>
<protein>
    <submittedName>
        <fullName evidence="3">Aldehyde dehydrogenase</fullName>
    </submittedName>
</protein>
<dbReference type="InterPro" id="IPR006311">
    <property type="entry name" value="TAT_signal"/>
</dbReference>
<dbReference type="InterPro" id="IPR008274">
    <property type="entry name" value="AldOxase/xan_DH_MoCoBD1"/>
</dbReference>
<keyword evidence="4" id="KW-1185">Reference proteome</keyword>
<feature type="chain" id="PRO_5035912590" evidence="1">
    <location>
        <begin position="31"/>
        <end position="735"/>
    </location>
</feature>
<gene>
    <name evidence="3" type="ORF">TMPK1_07850</name>
</gene>
<dbReference type="InterPro" id="IPR046867">
    <property type="entry name" value="AldOxase/xan_DH_MoCoBD2"/>
</dbReference>
<evidence type="ECO:0000256" key="1">
    <source>
        <dbReference type="SAM" id="SignalP"/>
    </source>
</evidence>
<evidence type="ECO:0000313" key="4">
    <source>
        <dbReference type="Proteomes" id="UP000681075"/>
    </source>
</evidence>
<dbReference type="PIRSF" id="PIRSF036389">
    <property type="entry name" value="IOR_B"/>
    <property type="match status" value="1"/>
</dbReference>
<reference evidence="3" key="1">
    <citation type="submission" date="2021-02" db="EMBL/GenBank/DDBJ databases">
        <title>Genome sequence of Rhodospirillales sp. strain TMPK1 isolated from soil.</title>
        <authorList>
            <person name="Nakai R."/>
            <person name="Kusada H."/>
            <person name="Tamaki H."/>
        </authorList>
    </citation>
    <scope>NUCLEOTIDE SEQUENCE</scope>
    <source>
        <strain evidence="3">TMPK1</strain>
    </source>
</reference>
<accession>A0A8S8X680</accession>
<dbReference type="PANTHER" id="PTHR47495:SF1">
    <property type="entry name" value="BLL3820 PROTEIN"/>
    <property type="match status" value="1"/>
</dbReference>
<feature type="signal peptide" evidence="1">
    <location>
        <begin position="1"/>
        <end position="30"/>
    </location>
</feature>
<dbReference type="AlphaFoldDB" id="A0A8S8X680"/>
<dbReference type="Pfam" id="PF02738">
    <property type="entry name" value="MoCoBD_1"/>
    <property type="match status" value="1"/>
</dbReference>
<sequence>MFDTLDRRALLQAGGALVVSFSLRPAAAFAAEKPSTLPPKPVTLDEVDSFLSIARDGRVTVYSGKVELGTGVETALTQIAAEELDVPLARVQIVQGDTALTPDQGPTYGSLSIQVGGVQLRQAAATARKALLTMASQKLGAPAEGLTISDGVIAAPGGKRVTFGELIGDKRFTAKLDKDAAPKDPKSYKFVGQSVRRLDIPDKITARFTYMQDMRMPGMLHGRVVRPTAIGASLQSVDETSVKDIPDLVKIVREGNFLGVVCRSEWGAVRAVQALKATWSGGGGLPDRAKLWEHVRGTKIVKEEVTSTVGDADAVLASAAKKLSATYDFAIHTHGSIGPSCAIANFADGQLTVWTASQMTHTLWQQLAKMFSLPADKVRAIYVEGAGCYGRNGHEDAAADAALMSRAVGKPVRVQWMRADEHGWDPKGPPTLIDCKGAIGTDGSVAAWRTDFYIPQGGAGPVPLVAADLAKLPNDVGLFPGGIQQNSAIPYKFATIATRIHRLETTPFRPSWIRAPGRMQNTFANEAFVDELAAAANVDPLEFRMRYLDDARGKELLQRLGTFAKWQKRTGPRATASGDKVTGRGLAYVFYELNRTYVGAVADVEVDRKSGAIRVTRFAVVQDCGQVINPDGVRSQIEGNVIQTVSRVLLEELDWDSNAVTSVDWATYPILTFPDVPAIDIDLIERQTEKPWGVGEPSSSIVAPAISSAVFDAIGVRLRSVPFVPEKVLAALRAA</sequence>
<dbReference type="InterPro" id="IPR037165">
    <property type="entry name" value="AldOxase/xan_DH_Mopterin-bd_sf"/>
</dbReference>
<keyword evidence="1" id="KW-0732">Signal</keyword>
<organism evidence="3 4">
    <name type="scientific">Roseiterribacter gracilis</name>
    <dbReference type="NCBI Taxonomy" id="2812848"/>
    <lineage>
        <taxon>Bacteria</taxon>
        <taxon>Pseudomonadati</taxon>
        <taxon>Pseudomonadota</taxon>
        <taxon>Alphaproteobacteria</taxon>
        <taxon>Rhodospirillales</taxon>
        <taxon>Roseiterribacteraceae</taxon>
        <taxon>Roseiterribacter</taxon>
    </lineage>
</organism>